<dbReference type="SUPFAM" id="SSF82693">
    <property type="entry name" value="Multidrug efflux transporter AcrB pore domain, PN1, PN2, PC1 and PC2 subdomains"/>
    <property type="match status" value="4"/>
</dbReference>
<feature type="transmembrane region" description="Helical" evidence="9">
    <location>
        <begin position="1009"/>
        <end position="1035"/>
    </location>
</feature>
<dbReference type="NCBIfam" id="TIGR00915">
    <property type="entry name" value="2A0602"/>
    <property type="match status" value="1"/>
</dbReference>
<keyword evidence="11" id="KW-1185">Reference proteome</keyword>
<feature type="transmembrane region" description="Helical" evidence="9">
    <location>
        <begin position="368"/>
        <end position="388"/>
    </location>
</feature>
<evidence type="ECO:0000256" key="4">
    <source>
        <dbReference type="ARBA" id="ARBA00022475"/>
    </source>
</evidence>
<dbReference type="PATRIC" id="fig|1440763.5.peg.2741"/>
<dbReference type="InterPro" id="IPR004764">
    <property type="entry name" value="MdtF-like"/>
</dbReference>
<dbReference type="SUPFAM" id="SSF82866">
    <property type="entry name" value="Multidrug efflux transporter AcrB transmembrane domain"/>
    <property type="match status" value="2"/>
</dbReference>
<name>A0A0G9H9U7_9GAMM</name>
<comment type="similarity">
    <text evidence="2 9">Belongs to the resistance-nodulation-cell division (RND) (TC 2.A.6) family.</text>
</comment>
<reference evidence="11" key="1">
    <citation type="submission" date="2016-09" db="EMBL/GenBank/DDBJ databases">
        <authorList>
            <person name="Lysoe E."/>
        </authorList>
    </citation>
    <scope>NUCLEOTIDE SEQUENCE [LARGE SCALE GENOMIC DNA]</scope>
    <source>
        <strain evidence="11">LJ96T</strain>
    </source>
</reference>
<dbReference type="Gene3D" id="3.30.2090.10">
    <property type="entry name" value="Multidrug efflux transporter AcrB TolC docking domain, DN and DC subdomains"/>
    <property type="match status" value="2"/>
</dbReference>
<dbReference type="Gene3D" id="3.30.70.1320">
    <property type="entry name" value="Multidrug efflux transporter AcrB pore domain like"/>
    <property type="match status" value="1"/>
</dbReference>
<dbReference type="NCBIfam" id="NF000282">
    <property type="entry name" value="RND_permease_1"/>
    <property type="match status" value="1"/>
</dbReference>
<evidence type="ECO:0000256" key="3">
    <source>
        <dbReference type="ARBA" id="ARBA00022448"/>
    </source>
</evidence>
<dbReference type="STRING" id="1440763.BJI69_08145"/>
<dbReference type="Gene3D" id="3.30.70.1440">
    <property type="entry name" value="Multidrug efflux transporter AcrB pore domain"/>
    <property type="match status" value="1"/>
</dbReference>
<dbReference type="PROSITE" id="PS50156">
    <property type="entry name" value="SSD"/>
    <property type="match status" value="1"/>
</dbReference>
<feature type="transmembrane region" description="Helical" evidence="9">
    <location>
        <begin position="879"/>
        <end position="899"/>
    </location>
</feature>
<dbReference type="Gene3D" id="3.30.70.1430">
    <property type="entry name" value="Multidrug efflux transporter AcrB pore domain"/>
    <property type="match status" value="2"/>
</dbReference>
<dbReference type="InterPro" id="IPR000731">
    <property type="entry name" value="SSD"/>
</dbReference>
<keyword evidence="6 9" id="KW-0812">Transmembrane</keyword>
<feature type="transmembrane region" description="Helical" evidence="9">
    <location>
        <begin position="439"/>
        <end position="459"/>
    </location>
</feature>
<dbReference type="GO" id="GO:0009636">
    <property type="term" value="P:response to toxic substance"/>
    <property type="evidence" value="ECO:0007669"/>
    <property type="project" value="UniProtKB-ARBA"/>
</dbReference>
<feature type="transmembrane region" description="Helical" evidence="9">
    <location>
        <begin position="471"/>
        <end position="498"/>
    </location>
</feature>
<protein>
    <recommendedName>
        <fullName evidence="9">Efflux pump membrane transporter</fullName>
    </recommendedName>
</protein>
<evidence type="ECO:0000256" key="1">
    <source>
        <dbReference type="ARBA" id="ARBA00004429"/>
    </source>
</evidence>
<keyword evidence="3 9" id="KW-0813">Transport</keyword>
<dbReference type="PANTHER" id="PTHR32063:SF11">
    <property type="entry name" value="CATION OR DRUG EFFLUX SYSTEM PROTEIN"/>
    <property type="match status" value="1"/>
</dbReference>
<feature type="transmembrane region" description="Helical" evidence="9">
    <location>
        <begin position="341"/>
        <end position="361"/>
    </location>
</feature>
<proteinExistence type="inferred from homology"/>
<feature type="transmembrane region" description="Helical" evidence="9">
    <location>
        <begin position="394"/>
        <end position="418"/>
    </location>
</feature>
<dbReference type="Gene3D" id="1.20.1640.10">
    <property type="entry name" value="Multidrug efflux transporter AcrB transmembrane domain"/>
    <property type="match status" value="2"/>
</dbReference>
<keyword evidence="7 9" id="KW-1133">Transmembrane helix</keyword>
<gene>
    <name evidence="10" type="ORF">BJI69_08145</name>
</gene>
<evidence type="ECO:0000256" key="6">
    <source>
        <dbReference type="ARBA" id="ARBA00022692"/>
    </source>
</evidence>
<keyword evidence="4" id="KW-1003">Cell membrane</keyword>
<feature type="transmembrane region" description="Helical" evidence="9">
    <location>
        <begin position="906"/>
        <end position="925"/>
    </location>
</feature>
<dbReference type="SUPFAM" id="SSF82714">
    <property type="entry name" value="Multidrug efflux transporter AcrB TolC docking domain, DN and DC subdomains"/>
    <property type="match status" value="2"/>
</dbReference>
<sequence>MNISRFFIDRPIFAGVLSTLILLAGVIAMFQLPISEYPEVVPPSVVVYASYPGANPKVIADTVAAPLEEQINGVEGMLYMQSQASSDGNMALTVTFRLGIDPDKAQQLVQNRVSQALPRLPPDVQLLGVTTIKSSPTLTLVVHLISPDARYDQTYLRNYALINVKERLERLSGIGQVVLKGSGDYAMRIWLDPKKLAERSLTASDVVAAIREQNVQVAAGVIGGSPMVGAVPLQLSINAKGRLQTEQEFGDIVLKSANGALTHIRDVARVELGAAEFGSRALLDNKQAVAMWIFQLPGANSLQLSEDVRAAMKDLQKDMPPGVEYSIVYDPTTFVRSSIEAVIHTLIEAICLVVLVVILFLQTWRASLIPLLAVPVSIIGTFSLLLLLGYSINALSLFGMVLAIGIVVDDAIVVVENVERNIESGLSAREATYQAMSEVSGPIIAIALTLVAVFVPLAFMSGLTGQFYKQFAMTIAISTVISAFNSLTLSPALAALLLKGHDEPKDWLARVMDRGLGGFFRVFNKGFHRASEGYGHGVTRVIAHKGSMLILYVVLLGGAVLMGRIVPGGFVPAQDKEYVIAIAQLPNGASLDRSEAITRQMGEIGMKQPGVDHAVQHPGLSINGFVNSSSSVVMFLALKPFADRHGAGESAGAIAMALNQKYAAIKGAYIAVFPPPPVLGLGTLGGFKFQIEDRGAQGYTALNDAVKAFLAKAAKAPELGPTFTNYQIDVPQLKVDLDRDNAKQLGVAVTDVFNTMQVFLGSQYVNDFNRFGRVFQVRVQADAPFRAHPDDIGLLKTRNADGQMIPLASLVKVSTTFGPESVVRYNGYTAADINGGPAPGFSSGQAQAAVERVAAETLPRGFKLEWTDLTYQQIIAGNASLVVFPVSLLLVYLTLAALYESLTLPLAVILIVPMSLLCALIGVWLDRGDNNIFTQVGLMVLVGLASKNAILIVEFARELEIQGRSIIDAAIEASRLRLRPILMTSIAFIMGVLPLVLSSGAGSEMRHAMGIAVFFGMLGVTLFGLMLTPVFYVILRHLSGGHRLEDKHGKNGRVIGIEDAGPGSPT</sequence>
<evidence type="ECO:0000256" key="7">
    <source>
        <dbReference type="ARBA" id="ARBA00022989"/>
    </source>
</evidence>
<evidence type="ECO:0000313" key="11">
    <source>
        <dbReference type="Proteomes" id="UP000182987"/>
    </source>
</evidence>
<dbReference type="Pfam" id="PF00873">
    <property type="entry name" value="ACR_tran"/>
    <property type="match status" value="1"/>
</dbReference>
<feature type="transmembrane region" description="Helical" evidence="9">
    <location>
        <begin position="549"/>
        <end position="566"/>
    </location>
</feature>
<feature type="transmembrane region" description="Helical" evidence="9">
    <location>
        <begin position="12"/>
        <end position="34"/>
    </location>
</feature>
<dbReference type="GO" id="GO:0042910">
    <property type="term" value="F:xenobiotic transmembrane transporter activity"/>
    <property type="evidence" value="ECO:0007669"/>
    <property type="project" value="TreeGrafter"/>
</dbReference>
<evidence type="ECO:0000256" key="8">
    <source>
        <dbReference type="ARBA" id="ARBA00023136"/>
    </source>
</evidence>
<evidence type="ECO:0000313" key="10">
    <source>
        <dbReference type="EMBL" id="APG03878.1"/>
    </source>
</evidence>
<feature type="transmembrane region" description="Helical" evidence="9">
    <location>
        <begin position="976"/>
        <end position="997"/>
    </location>
</feature>
<dbReference type="AlphaFoldDB" id="A0A0G9H9U7"/>
<comment type="subcellular location">
    <subcellularLocation>
        <location evidence="1 9">Cell inner membrane</location>
        <topology evidence="1 9">Multi-pass membrane protein</topology>
    </subcellularLocation>
</comment>
<dbReference type="InterPro" id="IPR001036">
    <property type="entry name" value="Acrflvin-R"/>
</dbReference>
<evidence type="ECO:0000256" key="9">
    <source>
        <dbReference type="RuleBase" id="RU364070"/>
    </source>
</evidence>
<dbReference type="KEGG" id="lrz:BJI69_08145"/>
<dbReference type="GO" id="GO:0015562">
    <property type="term" value="F:efflux transmembrane transporter activity"/>
    <property type="evidence" value="ECO:0007669"/>
    <property type="project" value="InterPro"/>
</dbReference>
<evidence type="ECO:0000256" key="2">
    <source>
        <dbReference type="ARBA" id="ARBA00010942"/>
    </source>
</evidence>
<dbReference type="Proteomes" id="UP000182987">
    <property type="component" value="Chromosome"/>
</dbReference>
<dbReference type="RefSeq" id="WP_046968366.1">
    <property type="nucleotide sequence ID" value="NZ_CP017480.1"/>
</dbReference>
<dbReference type="PRINTS" id="PR00702">
    <property type="entry name" value="ACRIFLAVINRP"/>
</dbReference>
<dbReference type="EMBL" id="CP017480">
    <property type="protein sequence ID" value="APG03878.1"/>
    <property type="molecule type" value="Genomic_DNA"/>
</dbReference>
<keyword evidence="8 9" id="KW-0472">Membrane</keyword>
<dbReference type="OrthoDB" id="9757904at2"/>
<feature type="transmembrane region" description="Helical" evidence="9">
    <location>
        <begin position="937"/>
        <end position="956"/>
    </location>
</feature>
<organism evidence="10 11">
    <name type="scientific">Luteibacter rhizovicinus DSM 16549</name>
    <dbReference type="NCBI Taxonomy" id="1440763"/>
    <lineage>
        <taxon>Bacteria</taxon>
        <taxon>Pseudomonadati</taxon>
        <taxon>Pseudomonadota</taxon>
        <taxon>Gammaproteobacteria</taxon>
        <taxon>Lysobacterales</taxon>
        <taxon>Rhodanobacteraceae</taxon>
        <taxon>Luteibacter</taxon>
    </lineage>
</organism>
<dbReference type="InterPro" id="IPR027463">
    <property type="entry name" value="AcrB_DN_DC_subdom"/>
</dbReference>
<accession>A0A0G9H9U7</accession>
<keyword evidence="5 9" id="KW-0997">Cell inner membrane</keyword>
<dbReference type="FunFam" id="1.20.1640.10:FF:000001">
    <property type="entry name" value="Efflux pump membrane transporter"/>
    <property type="match status" value="1"/>
</dbReference>
<evidence type="ECO:0000256" key="5">
    <source>
        <dbReference type="ARBA" id="ARBA00022519"/>
    </source>
</evidence>
<dbReference type="FunFam" id="3.30.70.1430:FF:000001">
    <property type="entry name" value="Efflux pump membrane transporter"/>
    <property type="match status" value="1"/>
</dbReference>
<dbReference type="PANTHER" id="PTHR32063">
    <property type="match status" value="1"/>
</dbReference>
<dbReference type="GO" id="GO:0005886">
    <property type="term" value="C:plasma membrane"/>
    <property type="evidence" value="ECO:0007669"/>
    <property type="project" value="UniProtKB-SubCell"/>
</dbReference>